<dbReference type="EMBL" id="JARIHO010000116">
    <property type="protein sequence ID" value="KAJ7302479.1"/>
    <property type="molecule type" value="Genomic_DNA"/>
</dbReference>
<evidence type="ECO:0000313" key="2">
    <source>
        <dbReference type="EMBL" id="KAJ7302479.1"/>
    </source>
</evidence>
<name>A0AAD6Z011_9AGAR</name>
<proteinExistence type="predicted"/>
<gene>
    <name evidence="2" type="ORF">DFH08DRAFT_723064</name>
</gene>
<accession>A0AAD6Z011</accession>
<comment type="caution">
    <text evidence="2">The sequence shown here is derived from an EMBL/GenBank/DDBJ whole genome shotgun (WGS) entry which is preliminary data.</text>
</comment>
<dbReference type="AlphaFoldDB" id="A0AAD6Z011"/>
<sequence>ILDKKGHIIGVLVCPPAPGETWDAVVEAATAAMRAARDNMSFPPSACRHRRGNFPAPSEGFAFGGGRQTVGNIKALSPANRAAMDELLENESVRRMATYPIPVFQSLCFPIYSDYHRTKQTLLQNNPHLRRTFPRSPFAAVTVNLGPVSVSPPHTDAANKADGMCLIAALGAFDPDKGGHLVCWDYDLLIRFPPGCSVLIPSAVVTHSNTPIQAGEDRFSLIQYSVGALFRWVANGFRSDLQWAASATAADLAHREEERAMRCRTALQKFTRWKDVKVKNFTGRARWEVWDQGDIADFSDLTEESEGEELPPRKRKRLA</sequence>
<dbReference type="Gene3D" id="3.60.130.30">
    <property type="match status" value="1"/>
</dbReference>
<organism evidence="2 3">
    <name type="scientific">Mycena albidolilacea</name>
    <dbReference type="NCBI Taxonomy" id="1033008"/>
    <lineage>
        <taxon>Eukaryota</taxon>
        <taxon>Fungi</taxon>
        <taxon>Dikarya</taxon>
        <taxon>Basidiomycota</taxon>
        <taxon>Agaricomycotina</taxon>
        <taxon>Agaricomycetes</taxon>
        <taxon>Agaricomycetidae</taxon>
        <taxon>Agaricales</taxon>
        <taxon>Marasmiineae</taxon>
        <taxon>Mycenaceae</taxon>
        <taxon>Mycena</taxon>
    </lineage>
</organism>
<evidence type="ECO:0000256" key="1">
    <source>
        <dbReference type="SAM" id="MobiDB-lite"/>
    </source>
</evidence>
<dbReference type="Proteomes" id="UP001218218">
    <property type="component" value="Unassembled WGS sequence"/>
</dbReference>
<reference evidence="2" key="1">
    <citation type="submission" date="2023-03" db="EMBL/GenBank/DDBJ databases">
        <title>Massive genome expansion in bonnet fungi (Mycena s.s.) driven by repeated elements and novel gene families across ecological guilds.</title>
        <authorList>
            <consortium name="Lawrence Berkeley National Laboratory"/>
            <person name="Harder C.B."/>
            <person name="Miyauchi S."/>
            <person name="Viragh M."/>
            <person name="Kuo A."/>
            <person name="Thoen E."/>
            <person name="Andreopoulos B."/>
            <person name="Lu D."/>
            <person name="Skrede I."/>
            <person name="Drula E."/>
            <person name="Henrissat B."/>
            <person name="Morin E."/>
            <person name="Kohler A."/>
            <person name="Barry K."/>
            <person name="LaButti K."/>
            <person name="Morin E."/>
            <person name="Salamov A."/>
            <person name="Lipzen A."/>
            <person name="Mereny Z."/>
            <person name="Hegedus B."/>
            <person name="Baldrian P."/>
            <person name="Stursova M."/>
            <person name="Weitz H."/>
            <person name="Taylor A."/>
            <person name="Grigoriev I.V."/>
            <person name="Nagy L.G."/>
            <person name="Martin F."/>
            <person name="Kauserud H."/>
        </authorList>
    </citation>
    <scope>NUCLEOTIDE SEQUENCE</scope>
    <source>
        <strain evidence="2">CBHHK002</strain>
    </source>
</reference>
<feature type="compositionally biased region" description="Acidic residues" evidence="1">
    <location>
        <begin position="300"/>
        <end position="309"/>
    </location>
</feature>
<protein>
    <submittedName>
        <fullName evidence="2">Uncharacterized protein</fullName>
    </submittedName>
</protein>
<evidence type="ECO:0000313" key="3">
    <source>
        <dbReference type="Proteomes" id="UP001218218"/>
    </source>
</evidence>
<keyword evidence="3" id="KW-1185">Reference proteome</keyword>
<feature type="non-terminal residue" evidence="2">
    <location>
        <position position="319"/>
    </location>
</feature>
<feature type="region of interest" description="Disordered" evidence="1">
    <location>
        <begin position="300"/>
        <end position="319"/>
    </location>
</feature>